<dbReference type="Gene3D" id="3.10.28.10">
    <property type="entry name" value="Homing endonucleases"/>
    <property type="match status" value="2"/>
</dbReference>
<dbReference type="PANTHER" id="PTHR36181:SF4">
    <property type="entry name" value="LAGLIDADG ENDONUCLEASE"/>
    <property type="match status" value="1"/>
</dbReference>
<dbReference type="SUPFAM" id="SSF55608">
    <property type="entry name" value="Homing endonucleases"/>
    <property type="match status" value="2"/>
</dbReference>
<dbReference type="FunFam" id="3.10.28.10:FF:000010">
    <property type="entry name" value="LAGLIDADG homing endonuclease I-LtrII"/>
    <property type="match status" value="1"/>
</dbReference>
<evidence type="ECO:0000313" key="2">
    <source>
        <dbReference type="EMBL" id="QBM31571.1"/>
    </source>
</evidence>
<dbReference type="EMBL" id="MK633967">
    <property type="protein sequence ID" value="QBM31571.1"/>
    <property type="molecule type" value="Genomic_DNA"/>
</dbReference>
<dbReference type="Pfam" id="PF00961">
    <property type="entry name" value="LAGLIDADG_1"/>
    <property type="match status" value="2"/>
</dbReference>
<organism evidence="2">
    <name type="scientific">Arthrobotrys musiformis</name>
    <dbReference type="NCBI Taxonomy" id="47236"/>
    <lineage>
        <taxon>Eukaryota</taxon>
        <taxon>Fungi</taxon>
        <taxon>Dikarya</taxon>
        <taxon>Ascomycota</taxon>
        <taxon>Pezizomycotina</taxon>
        <taxon>Orbiliomycetes</taxon>
        <taxon>Orbiliales</taxon>
        <taxon>Orbiliaceae</taxon>
        <taxon>Arthrobotrys</taxon>
    </lineage>
</organism>
<feature type="domain" description="Homing endonuclease LAGLIDADG" evidence="1">
    <location>
        <begin position="58"/>
        <end position="155"/>
    </location>
</feature>
<keyword evidence="2" id="KW-0496">Mitochondrion</keyword>
<gene>
    <name evidence="2" type="primary">orf343</name>
</gene>
<dbReference type="InterPro" id="IPR051289">
    <property type="entry name" value="LAGLIDADG_Endonuclease"/>
</dbReference>
<evidence type="ECO:0000259" key="1">
    <source>
        <dbReference type="Pfam" id="PF00961"/>
    </source>
</evidence>
<dbReference type="PANTHER" id="PTHR36181">
    <property type="entry name" value="INTRON-ENCODED ENDONUCLEASE AI3-RELATED"/>
    <property type="match status" value="1"/>
</dbReference>
<dbReference type="InterPro" id="IPR027434">
    <property type="entry name" value="Homing_endonucl"/>
</dbReference>
<feature type="domain" description="Homing endonuclease LAGLIDADG" evidence="1">
    <location>
        <begin position="215"/>
        <end position="313"/>
    </location>
</feature>
<reference evidence="2" key="1">
    <citation type="submission" date="2019-03" db="EMBL/GenBank/DDBJ databases">
        <authorList>
            <person name="Zhang Y.Q."/>
        </authorList>
    </citation>
    <scope>NUCLEOTIDE SEQUENCE</scope>
    <source>
        <strain evidence="2">YMF1.03753</strain>
    </source>
</reference>
<protein>
    <recommendedName>
        <fullName evidence="1">Homing endonuclease LAGLIDADG domain-containing protein</fullName>
    </recommendedName>
</protein>
<accession>A0A482EAA6</accession>
<name>A0A482EAA6_9PEZI</name>
<dbReference type="InterPro" id="IPR004860">
    <property type="entry name" value="LAGLIDADG_dom"/>
</dbReference>
<proteinExistence type="predicted"/>
<dbReference type="GO" id="GO:0004519">
    <property type="term" value="F:endonuclease activity"/>
    <property type="evidence" value="ECO:0007669"/>
    <property type="project" value="InterPro"/>
</dbReference>
<dbReference type="AlphaFoldDB" id="A0A482EAA6"/>
<sequence length="343" mass="39446">MLRVNGSCQVGGVSRLKYSLIGFVRNYIGKILYKQINKAIFYSTVNKTREFTINPWFLTGFSDAESCFSIKINKDQNYSTGWAVGLVFHIGLHKKDLALLESIKKFLGVGKIYYVEDMIFYRVQSIKDLEIIINHFDNYSLITQKHSDCLLFKMAFDLIKNKEHLTIEGLKKLIAIKASLNLGLSEELKKAFPTIVTVLRPVVVNQTIPDPQWVAGFTSGEGCFFINIFNSKTKIGFGTKLSFQITQHSRDEQLMKSLIVYFGCGSYTKRKEGLAGDFRVTKFEDIFIKIIPFFQRHQLIGEKIQDFQDWCKCADLIKAKRHLTEEGLEETRKLKARMNKGRK</sequence>
<geneLocation type="mitochondrion" evidence="2"/>
<dbReference type="GO" id="GO:0005739">
    <property type="term" value="C:mitochondrion"/>
    <property type="evidence" value="ECO:0007669"/>
    <property type="project" value="UniProtKB-ARBA"/>
</dbReference>